<feature type="region of interest" description="Disordered" evidence="6">
    <location>
        <begin position="369"/>
        <end position="388"/>
    </location>
</feature>
<evidence type="ECO:0000313" key="9">
    <source>
        <dbReference type="Proteomes" id="UP000078046"/>
    </source>
</evidence>
<evidence type="ECO:0000256" key="3">
    <source>
        <dbReference type="ARBA" id="ARBA00022490"/>
    </source>
</evidence>
<dbReference type="InterPro" id="IPR003903">
    <property type="entry name" value="UIM_dom"/>
</dbReference>
<dbReference type="OrthoDB" id="4033880at2759"/>
<sequence length="416" mass="48901">MKHIYFDKIIQLSITERQKLRNYIESTICKTAQGLMAARKIKDFYKNYTPIQAKVREITSNDPLKPIKLKHIMFIERVSNDENECHNIILVLDQRLKDTGKNWRHVSKALQLLYELLLHGNPRIHRYYSSNIHKIKCLEDFNHTDNYKDVGAEVRKWSKKVLSLLTDENMLTTERNNAKFQRQKYLRGGDEFDSNRIPDDGPSTSVRQDQTLNNMNMDRDYDENLQRAIEISMAEQDQRQKEEENFKIKMQMALEASQNQNFNPAPRPKPKKKPDRDPELNLLCDIPLEIEQFKEKKKPKELSLLDMFDEFSINNKKANDAVSGNQLFDDLYGGSYPQPKEIKPPKQTNVLQKMYTDTDEIDESDFFMSHSTQSKTQASEKPQQDDFFNSTLIDNPYILKKNNPNTKTDDIDDFFN</sequence>
<dbReference type="Gene3D" id="1.25.40.90">
    <property type="match status" value="1"/>
</dbReference>
<comment type="similarity">
    <text evidence="2">Belongs to the epsin family.</text>
</comment>
<proteinExistence type="inferred from homology"/>
<dbReference type="PANTHER" id="PTHR12276:SF110">
    <property type="entry name" value="EPSIN-1-RELATED"/>
    <property type="match status" value="1"/>
</dbReference>
<evidence type="ECO:0000259" key="7">
    <source>
        <dbReference type="PROSITE" id="PS50942"/>
    </source>
</evidence>
<dbReference type="GO" id="GO:0006897">
    <property type="term" value="P:endocytosis"/>
    <property type="evidence" value="ECO:0007669"/>
    <property type="project" value="TreeGrafter"/>
</dbReference>
<feature type="region of interest" description="Disordered" evidence="6">
    <location>
        <begin position="257"/>
        <end position="279"/>
    </location>
</feature>
<dbReference type="PROSITE" id="PS50330">
    <property type="entry name" value="UIM"/>
    <property type="match status" value="1"/>
</dbReference>
<comment type="subcellular location">
    <subcellularLocation>
        <location evidence="1">Cytoplasm</location>
    </subcellularLocation>
</comment>
<comment type="caution">
    <text evidence="8">The sequence shown here is derived from an EMBL/GenBank/DDBJ whole genome shotgun (WGS) entry which is preliminary data.</text>
</comment>
<dbReference type="GO" id="GO:0030125">
    <property type="term" value="C:clathrin vesicle coat"/>
    <property type="evidence" value="ECO:0007669"/>
    <property type="project" value="TreeGrafter"/>
</dbReference>
<name>A0A177ATH2_9BILA</name>
<reference evidence="8 9" key="1">
    <citation type="submission" date="2016-04" db="EMBL/GenBank/DDBJ databases">
        <title>The genome of Intoshia linei affirms orthonectids as highly simplified spiralians.</title>
        <authorList>
            <person name="Mikhailov K.V."/>
            <person name="Slusarev G.S."/>
            <person name="Nikitin M.A."/>
            <person name="Logacheva M.D."/>
            <person name="Penin A."/>
            <person name="Aleoshin V."/>
            <person name="Panchin Y.V."/>
        </authorList>
    </citation>
    <scope>NUCLEOTIDE SEQUENCE [LARGE SCALE GENOMIC DNA]</scope>
    <source>
        <strain evidence="8">Intl2013</strain>
        <tissue evidence="8">Whole animal</tissue>
    </source>
</reference>
<dbReference type="PANTHER" id="PTHR12276">
    <property type="entry name" value="EPSIN/ENT-RELATED"/>
    <property type="match status" value="1"/>
</dbReference>
<accession>A0A177ATH2</accession>
<gene>
    <name evidence="8" type="ORF">A3Q56_06979</name>
</gene>
<evidence type="ECO:0000256" key="2">
    <source>
        <dbReference type="ARBA" id="ARBA00010130"/>
    </source>
</evidence>
<feature type="compositionally biased region" description="Basic and acidic residues" evidence="6">
    <location>
        <begin position="187"/>
        <end position="199"/>
    </location>
</feature>
<keyword evidence="3" id="KW-0963">Cytoplasm</keyword>
<dbReference type="SUPFAM" id="SSF48464">
    <property type="entry name" value="ENTH/VHS domain"/>
    <property type="match status" value="1"/>
</dbReference>
<dbReference type="EMBL" id="LWCA01001348">
    <property type="protein sequence ID" value="OAF65318.1"/>
    <property type="molecule type" value="Genomic_DNA"/>
</dbReference>
<feature type="region of interest" description="Disordered" evidence="6">
    <location>
        <begin position="187"/>
        <end position="210"/>
    </location>
</feature>
<dbReference type="GO" id="GO:0005768">
    <property type="term" value="C:endosome"/>
    <property type="evidence" value="ECO:0007669"/>
    <property type="project" value="TreeGrafter"/>
</dbReference>
<evidence type="ECO:0000256" key="5">
    <source>
        <dbReference type="ARBA" id="ARBA00023121"/>
    </source>
</evidence>
<evidence type="ECO:0000256" key="4">
    <source>
        <dbReference type="ARBA" id="ARBA00022553"/>
    </source>
</evidence>
<dbReference type="GO" id="GO:0005886">
    <property type="term" value="C:plasma membrane"/>
    <property type="evidence" value="ECO:0007669"/>
    <property type="project" value="TreeGrafter"/>
</dbReference>
<dbReference type="Proteomes" id="UP000078046">
    <property type="component" value="Unassembled WGS sequence"/>
</dbReference>
<dbReference type="InterPro" id="IPR013809">
    <property type="entry name" value="ENTH"/>
</dbReference>
<organism evidence="8 9">
    <name type="scientific">Intoshia linei</name>
    <dbReference type="NCBI Taxonomy" id="1819745"/>
    <lineage>
        <taxon>Eukaryota</taxon>
        <taxon>Metazoa</taxon>
        <taxon>Spiralia</taxon>
        <taxon>Lophotrochozoa</taxon>
        <taxon>Mesozoa</taxon>
        <taxon>Orthonectida</taxon>
        <taxon>Rhopaluridae</taxon>
        <taxon>Intoshia</taxon>
    </lineage>
</organism>
<keyword evidence="5" id="KW-0446">Lipid-binding</keyword>
<dbReference type="Pfam" id="PF01417">
    <property type="entry name" value="ENTH"/>
    <property type="match status" value="1"/>
</dbReference>
<dbReference type="SMART" id="SM00273">
    <property type="entry name" value="ENTH"/>
    <property type="match status" value="1"/>
</dbReference>
<dbReference type="GO" id="GO:0030276">
    <property type="term" value="F:clathrin binding"/>
    <property type="evidence" value="ECO:0007669"/>
    <property type="project" value="TreeGrafter"/>
</dbReference>
<dbReference type="GO" id="GO:0005543">
    <property type="term" value="F:phospholipid binding"/>
    <property type="evidence" value="ECO:0007669"/>
    <property type="project" value="TreeGrafter"/>
</dbReference>
<dbReference type="InterPro" id="IPR008942">
    <property type="entry name" value="ENTH_VHS"/>
</dbReference>
<keyword evidence="9" id="KW-1185">Reference proteome</keyword>
<dbReference type="PROSITE" id="PS50942">
    <property type="entry name" value="ENTH"/>
    <property type="match status" value="1"/>
</dbReference>
<keyword evidence="4" id="KW-0597">Phosphoprotein</keyword>
<protein>
    <recommendedName>
        <fullName evidence="7">ENTH domain-containing protein</fullName>
    </recommendedName>
</protein>
<evidence type="ECO:0000256" key="1">
    <source>
        <dbReference type="ARBA" id="ARBA00004496"/>
    </source>
</evidence>
<evidence type="ECO:0000313" key="8">
    <source>
        <dbReference type="EMBL" id="OAF65318.1"/>
    </source>
</evidence>
<dbReference type="AlphaFoldDB" id="A0A177ATH2"/>
<evidence type="ECO:0000256" key="6">
    <source>
        <dbReference type="SAM" id="MobiDB-lite"/>
    </source>
</evidence>
<feature type="domain" description="ENTH" evidence="7">
    <location>
        <begin position="43"/>
        <end position="175"/>
    </location>
</feature>